<accession>S4TS95</accession>
<dbReference type="EMBL" id="KC139513">
    <property type="protein sequence ID" value="AGF87885.1"/>
    <property type="molecule type" value="Genomic_DNA"/>
</dbReference>
<sequence length="37" mass="4111">MVAYHSGITWNIAVVEPGKKFKLLAFNTVFETVEAAQ</sequence>
<dbReference type="Proteomes" id="UP000232892">
    <property type="component" value="Segment"/>
</dbReference>
<reference evidence="1 2" key="1">
    <citation type="journal article" date="2013" name="BMC Genomics">
        <title>Genomic characterization provides new insight into Salmonella phage diversity.</title>
        <authorList>
            <person name="Moreno Switt A.I."/>
            <person name="Orsi R.H."/>
            <person name="den Bakker H.C."/>
            <person name="Vongkamjan K."/>
            <person name="Altier C."/>
            <person name="Wiedmann M."/>
        </authorList>
    </citation>
    <scope>NUCLEOTIDE SEQUENCE [LARGE SCALE GENOMIC DNA]</scope>
</reference>
<name>S4TS95_9CAUD</name>
<gene>
    <name evidence="1" type="ORF">SP126_00275</name>
</gene>
<evidence type="ECO:0000313" key="2">
    <source>
        <dbReference type="Proteomes" id="UP000232892"/>
    </source>
</evidence>
<organism evidence="1 2">
    <name type="scientific">Salmonella phage FSL SP-126</name>
    <dbReference type="NCBI Taxonomy" id="2928681"/>
    <lineage>
        <taxon>Viruses</taxon>
        <taxon>Duplodnaviria</taxon>
        <taxon>Heunggongvirae</taxon>
        <taxon>Uroviricota</taxon>
        <taxon>Caudoviricetes</taxon>
        <taxon>Drexlerviridae</taxon>
        <taxon>Tempevirinae</taxon>
        <taxon>Tlsvirus</taxon>
        <taxon>Tlsvirus SP126</taxon>
    </lineage>
</organism>
<dbReference type="InterPro" id="IPR057610">
    <property type="entry name" value="Gp54-like"/>
</dbReference>
<protein>
    <submittedName>
        <fullName evidence="1">Uncharacterized protein</fullName>
    </submittedName>
</protein>
<evidence type="ECO:0000313" key="1">
    <source>
        <dbReference type="EMBL" id="AGF87885.1"/>
    </source>
</evidence>
<proteinExistence type="predicted"/>
<dbReference type="OrthoDB" id="22824at10239"/>
<keyword evidence="2" id="KW-1185">Reference proteome</keyword>
<dbReference type="Pfam" id="PF25180">
    <property type="entry name" value="Gp54"/>
    <property type="match status" value="1"/>
</dbReference>